<dbReference type="EMBL" id="JACHMF010000001">
    <property type="protein sequence ID" value="MBB4694042.1"/>
    <property type="molecule type" value="Genomic_DNA"/>
</dbReference>
<keyword evidence="1" id="KW-0472">Membrane</keyword>
<dbReference type="InterPro" id="IPR010994">
    <property type="entry name" value="RuvA_2-like"/>
</dbReference>
<keyword evidence="3" id="KW-1185">Reference proteome</keyword>
<keyword evidence="1" id="KW-1133">Transmembrane helix</keyword>
<feature type="transmembrane region" description="Helical" evidence="1">
    <location>
        <begin position="51"/>
        <end position="71"/>
    </location>
</feature>
<dbReference type="AlphaFoldDB" id="A0A7W7G2P8"/>
<accession>A0A7W7G2P8</accession>
<feature type="transmembrane region" description="Helical" evidence="1">
    <location>
        <begin position="20"/>
        <end position="39"/>
    </location>
</feature>
<name>A0A7W7G2P8_9ACTN</name>
<dbReference type="Proteomes" id="UP000542742">
    <property type="component" value="Unassembled WGS sequence"/>
</dbReference>
<evidence type="ECO:0000313" key="2">
    <source>
        <dbReference type="EMBL" id="MBB4694042.1"/>
    </source>
</evidence>
<reference evidence="2 3" key="1">
    <citation type="submission" date="2020-08" db="EMBL/GenBank/DDBJ databases">
        <title>Sequencing the genomes of 1000 actinobacteria strains.</title>
        <authorList>
            <person name="Klenk H.-P."/>
        </authorList>
    </citation>
    <scope>NUCLEOTIDE SEQUENCE [LARGE SCALE GENOMIC DNA]</scope>
    <source>
        <strain evidence="2 3">DSM 45518</strain>
    </source>
</reference>
<keyword evidence="1" id="KW-0812">Transmembrane</keyword>
<organism evidence="2 3">
    <name type="scientific">Paractinoplanes abujensis</name>
    <dbReference type="NCBI Taxonomy" id="882441"/>
    <lineage>
        <taxon>Bacteria</taxon>
        <taxon>Bacillati</taxon>
        <taxon>Actinomycetota</taxon>
        <taxon>Actinomycetes</taxon>
        <taxon>Micromonosporales</taxon>
        <taxon>Micromonosporaceae</taxon>
        <taxon>Paractinoplanes</taxon>
    </lineage>
</organism>
<comment type="caution">
    <text evidence="2">The sequence shown here is derived from an EMBL/GenBank/DDBJ whole genome shotgun (WGS) entry which is preliminary data.</text>
</comment>
<sequence length="201" mass="21942">MMVFIGGYRLKSRAHMAAGVGYLLVTVAFVCGAGLTAPADSTADRGTAYDLAMAAFLLIVWLGGTLHTLFLQLKVAKQAPPTAADRHSDAAVAAAQWRVQRRAEARELVRADPGLAWELRIGRPDIQGRQYDDGGLVDVNHVPAAWLAYSLQIPQPLADEIAQQRGLRQGFTSPDELIVYCTAMTPERMAVIRDMLLFRPL</sequence>
<gene>
    <name evidence="2" type="ORF">BKA14_004190</name>
</gene>
<evidence type="ECO:0000256" key="1">
    <source>
        <dbReference type="SAM" id="Phobius"/>
    </source>
</evidence>
<proteinExistence type="predicted"/>
<dbReference type="SUPFAM" id="SSF47781">
    <property type="entry name" value="RuvA domain 2-like"/>
    <property type="match status" value="1"/>
</dbReference>
<evidence type="ECO:0000313" key="3">
    <source>
        <dbReference type="Proteomes" id="UP000542742"/>
    </source>
</evidence>
<dbReference type="RefSeq" id="WP_184952592.1">
    <property type="nucleotide sequence ID" value="NZ_BOMC01000052.1"/>
</dbReference>
<protein>
    <submittedName>
        <fullName evidence="2">Uncharacterized protein</fullName>
    </submittedName>
</protein>